<keyword evidence="2" id="KW-1185">Reference proteome</keyword>
<gene>
    <name evidence="1" type="ORF">JAN5088_01881</name>
</gene>
<accession>A0A0M6XSC7</accession>
<evidence type="ECO:0000313" key="2">
    <source>
        <dbReference type="Proteomes" id="UP000048908"/>
    </source>
</evidence>
<evidence type="ECO:0000313" key="1">
    <source>
        <dbReference type="EMBL" id="CTQ33101.1"/>
    </source>
</evidence>
<dbReference type="STRING" id="282197.SAMN04488517_11320"/>
<protein>
    <recommendedName>
        <fullName evidence="3">Glycosyl transferase family 2</fullName>
    </recommendedName>
</protein>
<organism evidence="1 2">
    <name type="scientific">Jannaschia rubra</name>
    <dbReference type="NCBI Taxonomy" id="282197"/>
    <lineage>
        <taxon>Bacteria</taxon>
        <taxon>Pseudomonadati</taxon>
        <taxon>Pseudomonadota</taxon>
        <taxon>Alphaproteobacteria</taxon>
        <taxon>Rhodobacterales</taxon>
        <taxon>Roseobacteraceae</taxon>
        <taxon>Jannaschia</taxon>
    </lineage>
</organism>
<sequence length="242" mass="27436">MRGAVTLTAVRRPDLLARTLEDFDRHLRPGWPDGPVFVNVDPAMGTEADQAQAVEVIRRHFPNAEVFEPEAPGFGAAVTRLWSRVPDGPVLHLEDDWRCLAPIDLEIAADWLDHRVRMVSFVSVHHGRKGERDFSEKRTRVSGLRRLWAAPRIEPLFNTGPALADGVFLRELASRMDPALDPEKQMRRPANPTLNDWLGAYRCRFLKAPDGGALIHDTGRDWRDEQGIIKVVEVDRSSWTKK</sequence>
<dbReference type="EMBL" id="CXPG01000017">
    <property type="protein sequence ID" value="CTQ33101.1"/>
    <property type="molecule type" value="Genomic_DNA"/>
</dbReference>
<dbReference type="AlphaFoldDB" id="A0A0M6XSC7"/>
<name>A0A0M6XSC7_9RHOB</name>
<proteinExistence type="predicted"/>
<reference evidence="1 2" key="1">
    <citation type="submission" date="2015-07" db="EMBL/GenBank/DDBJ databases">
        <authorList>
            <person name="Noorani M."/>
        </authorList>
    </citation>
    <scope>NUCLEOTIDE SEQUENCE [LARGE SCALE GENOMIC DNA]</scope>
    <source>
        <strain evidence="1 2">CECT 5088</strain>
    </source>
</reference>
<dbReference type="Proteomes" id="UP000048908">
    <property type="component" value="Unassembled WGS sequence"/>
</dbReference>
<evidence type="ECO:0008006" key="3">
    <source>
        <dbReference type="Google" id="ProtNLM"/>
    </source>
</evidence>